<evidence type="ECO:0000256" key="2">
    <source>
        <dbReference type="ARBA" id="ARBA00022777"/>
    </source>
</evidence>
<comment type="caution">
    <text evidence="6">Lacks conserved residue(s) required for the propagation of feature annotation.</text>
</comment>
<dbReference type="EMBL" id="DVND01000036">
    <property type="protein sequence ID" value="HIU48026.1"/>
    <property type="molecule type" value="Genomic_DNA"/>
</dbReference>
<dbReference type="InterPro" id="IPR017438">
    <property type="entry name" value="ATP-NAD_kinase_N"/>
</dbReference>
<dbReference type="HAMAP" id="MF_00361">
    <property type="entry name" value="NAD_kinase"/>
    <property type="match status" value="1"/>
</dbReference>
<feature type="binding site" evidence="6">
    <location>
        <begin position="199"/>
        <end position="204"/>
    </location>
    <ligand>
        <name>NAD(+)</name>
        <dbReference type="ChEBI" id="CHEBI:57540"/>
    </ligand>
</feature>
<dbReference type="GO" id="GO:0051287">
    <property type="term" value="F:NAD binding"/>
    <property type="evidence" value="ECO:0007669"/>
    <property type="project" value="UniProtKB-ARBA"/>
</dbReference>
<accession>A0A9D1LU52</accession>
<dbReference type="Gene3D" id="3.40.50.10330">
    <property type="entry name" value="Probable inorganic polyphosphate/atp-NAD kinase, domain 1"/>
    <property type="match status" value="1"/>
</dbReference>
<evidence type="ECO:0000256" key="6">
    <source>
        <dbReference type="HAMAP-Rule" id="MF_00361"/>
    </source>
</evidence>
<keyword evidence="2 6" id="KW-0418">Kinase</keyword>
<dbReference type="GO" id="GO:0019674">
    <property type="term" value="P:NAD+ metabolic process"/>
    <property type="evidence" value="ECO:0007669"/>
    <property type="project" value="InterPro"/>
</dbReference>
<organism evidence="7 8">
    <name type="scientific">Candidatus Avimonoglobus intestinipullorum</name>
    <dbReference type="NCBI Taxonomy" id="2840699"/>
    <lineage>
        <taxon>Bacteria</taxon>
        <taxon>Bacillati</taxon>
        <taxon>Bacillota</taxon>
        <taxon>Clostridia</taxon>
        <taxon>Eubacteriales</taxon>
        <taxon>Candidatus Avimonoglobus</taxon>
    </lineage>
</organism>
<dbReference type="PANTHER" id="PTHR20275:SF0">
    <property type="entry name" value="NAD KINASE"/>
    <property type="match status" value="1"/>
</dbReference>
<name>A0A9D1LU52_9FIRM</name>
<dbReference type="GO" id="GO:0005737">
    <property type="term" value="C:cytoplasm"/>
    <property type="evidence" value="ECO:0007669"/>
    <property type="project" value="UniProtKB-SubCell"/>
</dbReference>
<reference evidence="7" key="2">
    <citation type="journal article" date="2021" name="PeerJ">
        <title>Extensive microbial diversity within the chicken gut microbiome revealed by metagenomics and culture.</title>
        <authorList>
            <person name="Gilroy R."/>
            <person name="Ravi A."/>
            <person name="Getino M."/>
            <person name="Pursley I."/>
            <person name="Horton D.L."/>
            <person name="Alikhan N.F."/>
            <person name="Baker D."/>
            <person name="Gharbi K."/>
            <person name="Hall N."/>
            <person name="Watson M."/>
            <person name="Adriaenssens E.M."/>
            <person name="Foster-Nyarko E."/>
            <person name="Jarju S."/>
            <person name="Secka A."/>
            <person name="Antonio M."/>
            <person name="Oren A."/>
            <person name="Chaudhuri R.R."/>
            <person name="La Ragione R."/>
            <person name="Hildebrand F."/>
            <person name="Pallen M.J."/>
        </authorList>
    </citation>
    <scope>NUCLEOTIDE SEQUENCE</scope>
    <source>
        <strain evidence="7">ChiSjej4B22-9803</strain>
    </source>
</reference>
<feature type="binding site" evidence="6">
    <location>
        <position position="188"/>
    </location>
    <ligand>
        <name>NAD(+)</name>
        <dbReference type="ChEBI" id="CHEBI:57540"/>
    </ligand>
</feature>
<keyword evidence="3 6" id="KW-0521">NADP</keyword>
<dbReference type="GO" id="GO:0005524">
    <property type="term" value="F:ATP binding"/>
    <property type="evidence" value="ECO:0007669"/>
    <property type="project" value="UniProtKB-KW"/>
</dbReference>
<comment type="similarity">
    <text evidence="6">Belongs to the NAD kinase family.</text>
</comment>
<dbReference type="InterPro" id="IPR016064">
    <property type="entry name" value="NAD/diacylglycerol_kinase_sf"/>
</dbReference>
<dbReference type="InterPro" id="IPR002504">
    <property type="entry name" value="NADK"/>
</dbReference>
<protein>
    <recommendedName>
        <fullName evidence="6">NAD kinase</fullName>
        <ecNumber evidence="6">2.7.1.23</ecNumber>
    </recommendedName>
    <alternativeName>
        <fullName evidence="6">ATP-dependent NAD kinase</fullName>
    </alternativeName>
</protein>
<dbReference type="Proteomes" id="UP000824111">
    <property type="component" value="Unassembled WGS sequence"/>
</dbReference>
<dbReference type="SUPFAM" id="SSF111331">
    <property type="entry name" value="NAD kinase/diacylglycerol kinase-like"/>
    <property type="match status" value="1"/>
</dbReference>
<dbReference type="GO" id="GO:0003951">
    <property type="term" value="F:NAD+ kinase activity"/>
    <property type="evidence" value="ECO:0007669"/>
    <property type="project" value="UniProtKB-UniRule"/>
</dbReference>
<evidence type="ECO:0000313" key="7">
    <source>
        <dbReference type="EMBL" id="HIU48026.1"/>
    </source>
</evidence>
<keyword evidence="6" id="KW-0963">Cytoplasm</keyword>
<evidence type="ECO:0000256" key="1">
    <source>
        <dbReference type="ARBA" id="ARBA00022679"/>
    </source>
</evidence>
<comment type="subcellular location">
    <subcellularLocation>
        <location evidence="6">Cytoplasm</location>
    </subcellularLocation>
</comment>
<evidence type="ECO:0000256" key="5">
    <source>
        <dbReference type="ARBA" id="ARBA00047925"/>
    </source>
</evidence>
<sequence>MCINMQGQTIKYCPVQKEHAMEKIAVIPNSTKDIGLSVTRRLVEYLSPRAQVHMEKQYEGTGLPARFCGPELFDLVDCVIVLGGDGTILKVAEPCGRRAIPVMGVNLGKVGFMAEIETADMEAACDRLLAGDYAVEKRMMMRVVIRKDGRDAVVCHALNDVVVAKMEAQLIALSIFSDGVRINAYTADGVIIATPTGSTGYSLSAGGPVADPTMELFIASPICAHMLNARPALMHAEHPVTLRLSETGAESASVTVDGEIQARIGLEDEVLISKSGYTVPLVKLGTQSFYDTLIQKLT</sequence>
<dbReference type="InterPro" id="IPR017437">
    <property type="entry name" value="ATP-NAD_kinase_PpnK-typ_C"/>
</dbReference>
<evidence type="ECO:0000256" key="3">
    <source>
        <dbReference type="ARBA" id="ARBA00022857"/>
    </source>
</evidence>
<dbReference type="EC" id="2.7.1.23" evidence="6"/>
<feature type="active site" description="Proton acceptor" evidence="6">
    <location>
        <position position="85"/>
    </location>
</feature>
<evidence type="ECO:0000256" key="4">
    <source>
        <dbReference type="ARBA" id="ARBA00023027"/>
    </source>
</evidence>
<keyword evidence="4 6" id="KW-0520">NAD</keyword>
<keyword evidence="6" id="KW-0067">ATP-binding</keyword>
<comment type="caution">
    <text evidence="7">The sequence shown here is derived from an EMBL/GenBank/DDBJ whole genome shotgun (WGS) entry which is preliminary data.</text>
</comment>
<dbReference type="GO" id="GO:0006741">
    <property type="term" value="P:NADP+ biosynthetic process"/>
    <property type="evidence" value="ECO:0007669"/>
    <property type="project" value="UniProtKB-UniRule"/>
</dbReference>
<comment type="cofactor">
    <cofactor evidence="6">
        <name>a divalent metal cation</name>
        <dbReference type="ChEBI" id="CHEBI:60240"/>
    </cofactor>
</comment>
<reference evidence="7" key="1">
    <citation type="submission" date="2020-10" db="EMBL/GenBank/DDBJ databases">
        <authorList>
            <person name="Gilroy R."/>
        </authorList>
    </citation>
    <scope>NUCLEOTIDE SEQUENCE</scope>
    <source>
        <strain evidence="7">ChiSjej4B22-9803</strain>
    </source>
</reference>
<gene>
    <name evidence="6" type="primary">nadK</name>
    <name evidence="7" type="ORF">IAB04_01530</name>
</gene>
<evidence type="ECO:0000313" key="8">
    <source>
        <dbReference type="Proteomes" id="UP000824111"/>
    </source>
</evidence>
<feature type="binding site" evidence="6">
    <location>
        <position position="90"/>
    </location>
    <ligand>
        <name>NAD(+)</name>
        <dbReference type="ChEBI" id="CHEBI:57540"/>
    </ligand>
</feature>
<proteinExistence type="inferred from homology"/>
<dbReference type="Pfam" id="PF01513">
    <property type="entry name" value="NAD_kinase"/>
    <property type="match status" value="1"/>
</dbReference>
<feature type="binding site" evidence="6">
    <location>
        <begin position="159"/>
        <end position="160"/>
    </location>
    <ligand>
        <name>NAD(+)</name>
        <dbReference type="ChEBI" id="CHEBI:57540"/>
    </ligand>
</feature>
<dbReference type="Pfam" id="PF20143">
    <property type="entry name" value="NAD_kinase_C"/>
    <property type="match status" value="1"/>
</dbReference>
<dbReference type="GO" id="GO:0046872">
    <property type="term" value="F:metal ion binding"/>
    <property type="evidence" value="ECO:0007669"/>
    <property type="project" value="UniProtKB-UniRule"/>
</dbReference>
<keyword evidence="1 6" id="KW-0808">Transferase</keyword>
<comment type="catalytic activity">
    <reaction evidence="5 6">
        <text>NAD(+) + ATP = ADP + NADP(+) + H(+)</text>
        <dbReference type="Rhea" id="RHEA:18629"/>
        <dbReference type="ChEBI" id="CHEBI:15378"/>
        <dbReference type="ChEBI" id="CHEBI:30616"/>
        <dbReference type="ChEBI" id="CHEBI:57540"/>
        <dbReference type="ChEBI" id="CHEBI:58349"/>
        <dbReference type="ChEBI" id="CHEBI:456216"/>
        <dbReference type="EC" id="2.7.1.23"/>
    </reaction>
</comment>
<comment type="function">
    <text evidence="6">Involved in the regulation of the intracellular balance of NAD and NADP, and is a key enzyme in the biosynthesis of NADP. Catalyzes specifically the phosphorylation on 2'-hydroxyl of the adenosine moiety of NAD to yield NADP.</text>
</comment>
<dbReference type="Gene3D" id="2.60.200.30">
    <property type="entry name" value="Probable inorganic polyphosphate/atp-NAD kinase, domain 2"/>
    <property type="match status" value="1"/>
</dbReference>
<keyword evidence="6" id="KW-0547">Nucleotide-binding</keyword>
<dbReference type="PANTHER" id="PTHR20275">
    <property type="entry name" value="NAD KINASE"/>
    <property type="match status" value="1"/>
</dbReference>
<feature type="binding site" evidence="6">
    <location>
        <begin position="85"/>
        <end position="86"/>
    </location>
    <ligand>
        <name>NAD(+)</name>
        <dbReference type="ChEBI" id="CHEBI:57540"/>
    </ligand>
</feature>
<dbReference type="AlphaFoldDB" id="A0A9D1LU52"/>